<feature type="domain" description="Azaphilone pigments biosynthesis cluster protein L N-terminal" evidence="2">
    <location>
        <begin position="1"/>
        <end position="183"/>
    </location>
</feature>
<dbReference type="Gene3D" id="1.25.40.20">
    <property type="entry name" value="Ankyrin repeat-containing domain"/>
    <property type="match status" value="1"/>
</dbReference>
<dbReference type="AlphaFoldDB" id="A0A8H5NLU5"/>
<gene>
    <name evidence="3" type="ORF">FPHYL_2617</name>
</gene>
<feature type="compositionally biased region" description="Basic and acidic residues" evidence="1">
    <location>
        <begin position="712"/>
        <end position="722"/>
    </location>
</feature>
<dbReference type="SMART" id="SM00248">
    <property type="entry name" value="ANK"/>
    <property type="match status" value="3"/>
</dbReference>
<dbReference type="EMBL" id="JAAOAQ010000078">
    <property type="protein sequence ID" value="KAF5568810.1"/>
    <property type="molecule type" value="Genomic_DNA"/>
</dbReference>
<organism evidence="3 4">
    <name type="scientific">Fusarium phyllophilum</name>
    <dbReference type="NCBI Taxonomy" id="47803"/>
    <lineage>
        <taxon>Eukaryota</taxon>
        <taxon>Fungi</taxon>
        <taxon>Dikarya</taxon>
        <taxon>Ascomycota</taxon>
        <taxon>Pezizomycotina</taxon>
        <taxon>Sordariomycetes</taxon>
        <taxon>Hypocreomycetidae</taxon>
        <taxon>Hypocreales</taxon>
        <taxon>Nectriaceae</taxon>
        <taxon>Fusarium</taxon>
        <taxon>Fusarium fujikuroi species complex</taxon>
    </lineage>
</organism>
<dbReference type="Pfam" id="PF12796">
    <property type="entry name" value="Ank_2"/>
    <property type="match status" value="1"/>
</dbReference>
<proteinExistence type="predicted"/>
<name>A0A8H5NLU5_9HYPO</name>
<feature type="compositionally biased region" description="Acidic residues" evidence="1">
    <location>
        <begin position="723"/>
        <end position="736"/>
    </location>
</feature>
<reference evidence="3 4" key="1">
    <citation type="submission" date="2020-05" db="EMBL/GenBank/DDBJ databases">
        <title>Identification and distribution of gene clusters putatively required for synthesis of sphingolipid metabolism inhibitors in phylogenetically diverse species of the filamentous fungus Fusarium.</title>
        <authorList>
            <person name="Kim H.-S."/>
            <person name="Busman M."/>
            <person name="Brown D.W."/>
            <person name="Divon H."/>
            <person name="Uhlig S."/>
            <person name="Proctor R.H."/>
        </authorList>
    </citation>
    <scope>NUCLEOTIDE SEQUENCE [LARGE SCALE GENOMIC DNA]</scope>
    <source>
        <strain evidence="3 4">NRRL 13617</strain>
    </source>
</reference>
<sequence>MEPVGATASILTFVTVAFSATKSIYGALSAIKDGPEILSSINDEVSQLQSILQRILHVVSSTARPADRSKLEQMVKKCRDDLVRFEAKLRQLDVSGADGRRGQLWRKFKICFEEKDLDRIRHVIGRHVQLLTLYLGTIQDQQSSLIATQSTEIVARIQELQHISPTATQSTEMLARIQQLQETSPTATQLNEVLVSLQQLQQDMAVLQVSSTSAQTNIGSSGISPRVVELDGENSPISQQAALDDTIARLMRLLEKKPSIIEIDDAQDIFDDLERLLQSVQDDAQSTKAGEGDQNKDTDVSKEMKLFTSLMFSAQTLRVNQTVCQILPNDSHVFRVASHGSVQDLMRLIVNNKASLHDHDENGWSLLHHAVGNLPMMRLLIEEGLDVDEVAQDKNPDYTTETNPLIIAYKHRYDISFSEVLLCAGADPTVDLKGRLILVNILASLAHIQTRNILYRTFCISPFVLPGPRPDDYDVMFYFCQAWPESSAEGFNPGQERQTLDLLISHGYNLQAFGGKQTGLHGFFLNKRKSFSRVTERRDLLTHLISRGADPCTADIIGETPSYLAYGSMCKPCSMSQSSLMGDLWDTVLDICGYDIPTFRRNYPRKASYKNGYSREIFEELWRGREERCPYWNDEPWPEFSNKEAKSTFESTLAQGCPRSRVGYFERFENDGQYQLTRSYSDLNSYDEESDNDSTSSSGDEFEEEQSQPDPTETRRWGRDCEEILSEDESDGGVSL</sequence>
<feature type="region of interest" description="Disordered" evidence="1">
    <location>
        <begin position="684"/>
        <end position="736"/>
    </location>
</feature>
<accession>A0A8H5NLU5</accession>
<evidence type="ECO:0000259" key="2">
    <source>
        <dbReference type="Pfam" id="PF17111"/>
    </source>
</evidence>
<dbReference type="InterPro" id="IPR002110">
    <property type="entry name" value="Ankyrin_rpt"/>
</dbReference>
<evidence type="ECO:0000256" key="1">
    <source>
        <dbReference type="SAM" id="MobiDB-lite"/>
    </source>
</evidence>
<dbReference type="InterPro" id="IPR031348">
    <property type="entry name" value="PigL_N"/>
</dbReference>
<dbReference type="InterPro" id="IPR036770">
    <property type="entry name" value="Ankyrin_rpt-contain_sf"/>
</dbReference>
<dbReference type="Proteomes" id="UP000582016">
    <property type="component" value="Unassembled WGS sequence"/>
</dbReference>
<evidence type="ECO:0000313" key="4">
    <source>
        <dbReference type="Proteomes" id="UP000582016"/>
    </source>
</evidence>
<dbReference type="OrthoDB" id="539213at2759"/>
<keyword evidence="4" id="KW-1185">Reference proteome</keyword>
<evidence type="ECO:0000313" key="3">
    <source>
        <dbReference type="EMBL" id="KAF5568810.1"/>
    </source>
</evidence>
<dbReference type="Pfam" id="PF17111">
    <property type="entry name" value="PigL_N"/>
    <property type="match status" value="1"/>
</dbReference>
<comment type="caution">
    <text evidence="3">The sequence shown here is derived from an EMBL/GenBank/DDBJ whole genome shotgun (WGS) entry which is preliminary data.</text>
</comment>
<dbReference type="SUPFAM" id="SSF48403">
    <property type="entry name" value="Ankyrin repeat"/>
    <property type="match status" value="1"/>
</dbReference>
<protein>
    <recommendedName>
        <fullName evidence="2">Azaphilone pigments biosynthesis cluster protein L N-terminal domain-containing protein</fullName>
    </recommendedName>
</protein>